<evidence type="ECO:0000313" key="3">
    <source>
        <dbReference type="EMBL" id="KAG7358578.1"/>
    </source>
</evidence>
<dbReference type="OrthoDB" id="381520at2759"/>
<keyword evidence="4" id="KW-1185">Reference proteome</keyword>
<accession>A0A9K3LBQ3</accession>
<keyword evidence="1" id="KW-0677">Repeat</keyword>
<evidence type="ECO:0000256" key="2">
    <source>
        <dbReference type="ARBA" id="ARBA00022803"/>
    </source>
</evidence>
<name>A0A9K3LBQ3_9STRA</name>
<keyword evidence="2" id="KW-0802">TPR repeat</keyword>
<dbReference type="EMBL" id="JAGRRH010000014">
    <property type="protein sequence ID" value="KAG7358578.1"/>
    <property type="molecule type" value="Genomic_DNA"/>
</dbReference>
<comment type="caution">
    <text evidence="3">The sequence shown here is derived from an EMBL/GenBank/DDBJ whole genome shotgun (WGS) entry which is preliminary data.</text>
</comment>
<evidence type="ECO:0000256" key="1">
    <source>
        <dbReference type="ARBA" id="ARBA00022737"/>
    </source>
</evidence>
<dbReference type="Pfam" id="PF13424">
    <property type="entry name" value="TPR_12"/>
    <property type="match status" value="1"/>
</dbReference>
<protein>
    <submittedName>
        <fullName evidence="3">Expressed tetratricopeptide repeat protein</fullName>
    </submittedName>
</protein>
<reference evidence="3" key="1">
    <citation type="journal article" date="2021" name="Sci. Rep.">
        <title>Diploid genomic architecture of Nitzschia inconspicua, an elite biomass production diatom.</title>
        <authorList>
            <person name="Oliver A."/>
            <person name="Podell S."/>
            <person name="Pinowska A."/>
            <person name="Traller J.C."/>
            <person name="Smith S.R."/>
            <person name="McClure R."/>
            <person name="Beliaev A."/>
            <person name="Bohutskyi P."/>
            <person name="Hill E.A."/>
            <person name="Rabines A."/>
            <person name="Zheng H."/>
            <person name="Allen L.Z."/>
            <person name="Kuo A."/>
            <person name="Grigoriev I.V."/>
            <person name="Allen A.E."/>
            <person name="Hazlebeck D."/>
            <person name="Allen E.E."/>
        </authorList>
    </citation>
    <scope>NUCLEOTIDE SEQUENCE</scope>
    <source>
        <strain evidence="3">Hildebrandi</strain>
    </source>
</reference>
<organism evidence="3 4">
    <name type="scientific">Nitzschia inconspicua</name>
    <dbReference type="NCBI Taxonomy" id="303405"/>
    <lineage>
        <taxon>Eukaryota</taxon>
        <taxon>Sar</taxon>
        <taxon>Stramenopiles</taxon>
        <taxon>Ochrophyta</taxon>
        <taxon>Bacillariophyta</taxon>
        <taxon>Bacillariophyceae</taxon>
        <taxon>Bacillariophycidae</taxon>
        <taxon>Bacillariales</taxon>
        <taxon>Bacillariaceae</taxon>
        <taxon>Nitzschia</taxon>
    </lineage>
</organism>
<sequence length="186" mass="21229">MADRQKKLEAADKHFNVGKSLSWDKDDFESAKIELRKALQIRESIYGMFHIDTSKCYYEIGRACYAEKKYNESLVMYRKALRIRVALFGKFHTETKNVDHCLRLTVQAKGLYNAKDINEAMDAIYDVLNFEIKGDTFRKAGRNAEAQVEYLKAAAVEEFHFGRDGEILGELSRKAGIKAPPPPGGR</sequence>
<dbReference type="AlphaFoldDB" id="A0A9K3LBQ3"/>
<dbReference type="PANTHER" id="PTHR45641:SF1">
    <property type="entry name" value="AAA+ ATPASE DOMAIN-CONTAINING PROTEIN"/>
    <property type="match status" value="1"/>
</dbReference>
<reference evidence="3" key="2">
    <citation type="submission" date="2021-04" db="EMBL/GenBank/DDBJ databases">
        <authorList>
            <person name="Podell S."/>
        </authorList>
    </citation>
    <scope>NUCLEOTIDE SEQUENCE</scope>
    <source>
        <strain evidence="3">Hildebrandi</strain>
    </source>
</reference>
<dbReference type="Proteomes" id="UP000693970">
    <property type="component" value="Unassembled WGS sequence"/>
</dbReference>
<dbReference type="PANTHER" id="PTHR45641">
    <property type="entry name" value="TETRATRICOPEPTIDE REPEAT PROTEIN (AFU_ORTHOLOGUE AFUA_6G03870)"/>
    <property type="match status" value="1"/>
</dbReference>
<evidence type="ECO:0000313" key="4">
    <source>
        <dbReference type="Proteomes" id="UP000693970"/>
    </source>
</evidence>
<proteinExistence type="predicted"/>
<gene>
    <name evidence="3" type="ORF">IV203_015167</name>
</gene>